<evidence type="ECO:0000259" key="2">
    <source>
        <dbReference type="Pfam" id="PF13568"/>
    </source>
</evidence>
<protein>
    <submittedName>
        <fullName evidence="3">PorT family protein</fullName>
    </submittedName>
</protein>
<evidence type="ECO:0000256" key="1">
    <source>
        <dbReference type="SAM" id="SignalP"/>
    </source>
</evidence>
<keyword evidence="1" id="KW-0732">Signal</keyword>
<feature type="domain" description="Outer membrane protein beta-barrel" evidence="2">
    <location>
        <begin position="19"/>
        <end position="157"/>
    </location>
</feature>
<proteinExistence type="predicted"/>
<evidence type="ECO:0000313" key="4">
    <source>
        <dbReference type="Proteomes" id="UP000651475"/>
    </source>
</evidence>
<name>A0ABR7DTT8_9BACT</name>
<gene>
    <name evidence="3" type="ORF">H8S65_19220</name>
</gene>
<comment type="caution">
    <text evidence="3">The sequence shown here is derived from an EMBL/GenBank/DDBJ whole genome shotgun (WGS) entry which is preliminary data.</text>
</comment>
<dbReference type="EMBL" id="JACOOJ010000054">
    <property type="protein sequence ID" value="MBC5634875.1"/>
    <property type="molecule type" value="Genomic_DNA"/>
</dbReference>
<dbReference type="Proteomes" id="UP000651475">
    <property type="component" value="Unassembled WGS sequence"/>
</dbReference>
<feature type="chain" id="PRO_5047050889" evidence="1">
    <location>
        <begin position="20"/>
        <end position="186"/>
    </location>
</feature>
<dbReference type="InterPro" id="IPR025665">
    <property type="entry name" value="Beta-barrel_OMP_2"/>
</dbReference>
<dbReference type="Pfam" id="PF13568">
    <property type="entry name" value="OMP_b-brl_2"/>
    <property type="match status" value="1"/>
</dbReference>
<sequence>MKRVIVCLILALLFLNASAQEWAIGIRGGLNMARITNYADDWGCFGNVGLFGEWKKDCWALEADVLYSMQGVDFDGYRQKDHYLLIPLKGKYYIPACKGLNVFVGPQMDICLDRNTMLFDGGAPAESRNCMLSATFGLGYRFQFGLDLAANYNIGLLSNMKTSGFDPMRNSVFQISVGWCLYRRNK</sequence>
<reference evidence="3 4" key="1">
    <citation type="submission" date="2020-08" db="EMBL/GenBank/DDBJ databases">
        <title>Genome public.</title>
        <authorList>
            <person name="Liu C."/>
            <person name="Sun Q."/>
        </authorList>
    </citation>
    <scope>NUCLEOTIDE SEQUENCE [LARGE SCALE GENOMIC DNA]</scope>
    <source>
        <strain evidence="3 4">NSJ-79</strain>
    </source>
</reference>
<feature type="signal peptide" evidence="1">
    <location>
        <begin position="1"/>
        <end position="19"/>
    </location>
</feature>
<keyword evidence="4" id="KW-1185">Reference proteome</keyword>
<accession>A0ABR7DTT8</accession>
<organism evidence="3 4">
    <name type="scientific">Parabacteroides hominis</name>
    <dbReference type="NCBI Taxonomy" id="2763057"/>
    <lineage>
        <taxon>Bacteria</taxon>
        <taxon>Pseudomonadati</taxon>
        <taxon>Bacteroidota</taxon>
        <taxon>Bacteroidia</taxon>
        <taxon>Bacteroidales</taxon>
        <taxon>Tannerellaceae</taxon>
        <taxon>Parabacteroides</taxon>
    </lineage>
</organism>
<evidence type="ECO:0000313" key="3">
    <source>
        <dbReference type="EMBL" id="MBC5634875.1"/>
    </source>
</evidence>
<dbReference type="RefSeq" id="WP_186931441.1">
    <property type="nucleotide sequence ID" value="NZ_JACOOJ010000054.1"/>
</dbReference>